<comment type="subcellular location">
    <subcellularLocation>
        <location evidence="1">Nucleus</location>
    </subcellularLocation>
</comment>
<keyword evidence="7" id="KW-1185">Reference proteome</keyword>
<dbReference type="PROSITE" id="PS50013">
    <property type="entry name" value="CHROMO_2"/>
    <property type="match status" value="1"/>
</dbReference>
<comment type="subunit">
    <text evidence="2">Component of the NuA4 histone acetyltransferase complex.</text>
</comment>
<dbReference type="Proteomes" id="UP000800035">
    <property type="component" value="Unassembled WGS sequence"/>
</dbReference>
<feature type="compositionally biased region" description="Basic and acidic residues" evidence="4">
    <location>
        <begin position="137"/>
        <end position="147"/>
    </location>
</feature>
<feature type="region of interest" description="Disordered" evidence="4">
    <location>
        <begin position="104"/>
        <end position="147"/>
    </location>
</feature>
<dbReference type="InterPro" id="IPR051219">
    <property type="entry name" value="Heterochromatin_chromo-domain"/>
</dbReference>
<name>A0A6A5TMT4_9PLEO</name>
<dbReference type="InterPro" id="IPR017984">
    <property type="entry name" value="Chromo_dom_subgr"/>
</dbReference>
<dbReference type="OrthoDB" id="433924at2759"/>
<dbReference type="Pfam" id="PF00385">
    <property type="entry name" value="Chromo"/>
    <property type="match status" value="1"/>
</dbReference>
<dbReference type="PRINTS" id="PR00504">
    <property type="entry name" value="CHROMODOMAIN"/>
</dbReference>
<feature type="compositionally biased region" description="Acidic residues" evidence="4">
    <location>
        <begin position="1"/>
        <end position="10"/>
    </location>
</feature>
<dbReference type="AlphaFoldDB" id="A0A6A5TMT4"/>
<gene>
    <name evidence="6" type="ORF">CC80DRAFT_478324</name>
</gene>
<dbReference type="Gene3D" id="2.40.50.40">
    <property type="match status" value="2"/>
</dbReference>
<dbReference type="PANTHER" id="PTHR22812">
    <property type="entry name" value="CHROMOBOX PROTEIN"/>
    <property type="match status" value="1"/>
</dbReference>
<evidence type="ECO:0000259" key="5">
    <source>
        <dbReference type="PROSITE" id="PS50013"/>
    </source>
</evidence>
<protein>
    <recommendedName>
        <fullName evidence="5">Chromo domain-containing protein</fullName>
    </recommendedName>
</protein>
<evidence type="ECO:0000313" key="6">
    <source>
        <dbReference type="EMBL" id="KAF1953250.1"/>
    </source>
</evidence>
<feature type="domain" description="Chromo" evidence="5">
    <location>
        <begin position="50"/>
        <end position="100"/>
    </location>
</feature>
<evidence type="ECO:0000256" key="2">
    <source>
        <dbReference type="ARBA" id="ARBA00011353"/>
    </source>
</evidence>
<dbReference type="GO" id="GO:0005634">
    <property type="term" value="C:nucleus"/>
    <property type="evidence" value="ECO:0007669"/>
    <property type="project" value="UniProtKB-SubCell"/>
</dbReference>
<dbReference type="SMART" id="SM00300">
    <property type="entry name" value="ChSh"/>
    <property type="match status" value="1"/>
</dbReference>
<evidence type="ECO:0000313" key="7">
    <source>
        <dbReference type="Proteomes" id="UP000800035"/>
    </source>
</evidence>
<dbReference type="InterPro" id="IPR016197">
    <property type="entry name" value="Chromo-like_dom_sf"/>
</dbReference>
<dbReference type="CDD" id="cd00024">
    <property type="entry name" value="CD_CSD"/>
    <property type="match status" value="1"/>
</dbReference>
<evidence type="ECO:0000256" key="4">
    <source>
        <dbReference type="SAM" id="MobiDB-lite"/>
    </source>
</evidence>
<dbReference type="InterPro" id="IPR008251">
    <property type="entry name" value="Chromo_shadow_dom"/>
</dbReference>
<dbReference type="SMART" id="SM00298">
    <property type="entry name" value="CHROMO"/>
    <property type="match status" value="1"/>
</dbReference>
<dbReference type="EMBL" id="ML977005">
    <property type="protein sequence ID" value="KAF1953250.1"/>
    <property type="molecule type" value="Genomic_DNA"/>
</dbReference>
<proteinExistence type="predicted"/>
<dbReference type="Pfam" id="PF01393">
    <property type="entry name" value="Chromo_shadow"/>
    <property type="match status" value="1"/>
</dbReference>
<feature type="region of interest" description="Disordered" evidence="4">
    <location>
        <begin position="1"/>
        <end position="48"/>
    </location>
</feature>
<organism evidence="6 7">
    <name type="scientific">Byssothecium circinans</name>
    <dbReference type="NCBI Taxonomy" id="147558"/>
    <lineage>
        <taxon>Eukaryota</taxon>
        <taxon>Fungi</taxon>
        <taxon>Dikarya</taxon>
        <taxon>Ascomycota</taxon>
        <taxon>Pezizomycotina</taxon>
        <taxon>Dothideomycetes</taxon>
        <taxon>Pleosporomycetidae</taxon>
        <taxon>Pleosporales</taxon>
        <taxon>Massarineae</taxon>
        <taxon>Massarinaceae</taxon>
        <taxon>Byssothecium</taxon>
    </lineage>
</organism>
<evidence type="ECO:0000256" key="3">
    <source>
        <dbReference type="ARBA" id="ARBA00023242"/>
    </source>
</evidence>
<dbReference type="SUPFAM" id="SSF54160">
    <property type="entry name" value="Chromo domain-like"/>
    <property type="match status" value="2"/>
</dbReference>
<dbReference type="InterPro" id="IPR000953">
    <property type="entry name" value="Chromo/chromo_shadow_dom"/>
</dbReference>
<dbReference type="InterPro" id="IPR023780">
    <property type="entry name" value="Chromo_domain"/>
</dbReference>
<reference evidence="6" key="1">
    <citation type="journal article" date="2020" name="Stud. Mycol.">
        <title>101 Dothideomycetes genomes: a test case for predicting lifestyles and emergence of pathogens.</title>
        <authorList>
            <person name="Haridas S."/>
            <person name="Albert R."/>
            <person name="Binder M."/>
            <person name="Bloem J."/>
            <person name="Labutti K."/>
            <person name="Salamov A."/>
            <person name="Andreopoulos B."/>
            <person name="Baker S."/>
            <person name="Barry K."/>
            <person name="Bills G."/>
            <person name="Bluhm B."/>
            <person name="Cannon C."/>
            <person name="Castanera R."/>
            <person name="Culley D."/>
            <person name="Daum C."/>
            <person name="Ezra D."/>
            <person name="Gonzalez J."/>
            <person name="Henrissat B."/>
            <person name="Kuo A."/>
            <person name="Liang C."/>
            <person name="Lipzen A."/>
            <person name="Lutzoni F."/>
            <person name="Magnuson J."/>
            <person name="Mondo S."/>
            <person name="Nolan M."/>
            <person name="Ohm R."/>
            <person name="Pangilinan J."/>
            <person name="Park H.-J."/>
            <person name="Ramirez L."/>
            <person name="Alfaro M."/>
            <person name="Sun H."/>
            <person name="Tritt A."/>
            <person name="Yoshinaga Y."/>
            <person name="Zwiers L.-H."/>
            <person name="Turgeon B."/>
            <person name="Goodwin S."/>
            <person name="Spatafora J."/>
            <person name="Crous P."/>
            <person name="Grigoriev I."/>
        </authorList>
    </citation>
    <scope>NUCLEOTIDE SEQUENCE</scope>
    <source>
        <strain evidence="6">CBS 675.92</strain>
    </source>
</reference>
<dbReference type="GO" id="GO:0006338">
    <property type="term" value="P:chromatin remodeling"/>
    <property type="evidence" value="ECO:0007669"/>
    <property type="project" value="UniProtKB-ARBA"/>
</dbReference>
<feature type="compositionally biased region" description="Basic and acidic residues" evidence="4">
    <location>
        <begin position="23"/>
        <end position="33"/>
    </location>
</feature>
<dbReference type="GO" id="GO:0000792">
    <property type="term" value="C:heterochromatin"/>
    <property type="evidence" value="ECO:0007669"/>
    <property type="project" value="UniProtKB-ARBA"/>
</dbReference>
<feature type="compositionally biased region" description="Acidic residues" evidence="4">
    <location>
        <begin position="34"/>
        <end position="48"/>
    </location>
</feature>
<sequence>MPPALSDEDERSQSSGDEQIPAKIEKGGKKAEPVEEVEEGSDEEGAEDEYVVEKILDHKKSRGVIVYEVKWQGYPDPSDRTWEPKDNLMGALDVLHEYWDAIGGDPGAGQGKKRKGRKSAAGSESATPAVTNKKIKKEVEWEPPKGSWEHDVDQVETVEELRDPTTGKLGRFAYLVWKNHRKTQHPLAHVYQKCPQKMLAYYESHLVFSHSDEDLNGENNVSMGDAEKAF</sequence>
<accession>A0A6A5TMT4</accession>
<keyword evidence="3" id="KW-0539">Nucleus</keyword>
<dbReference type="PROSITE" id="PS00598">
    <property type="entry name" value="CHROMO_1"/>
    <property type="match status" value="1"/>
</dbReference>
<dbReference type="InterPro" id="IPR023779">
    <property type="entry name" value="Chromodomain_CS"/>
</dbReference>
<evidence type="ECO:0000256" key="1">
    <source>
        <dbReference type="ARBA" id="ARBA00004123"/>
    </source>
</evidence>